<comment type="similarity">
    <text evidence="2 8">Belongs to the prokaryotic riboflavin transporter (P-RFT) (TC 2.A.87) family.</text>
</comment>
<accession>A0A0C5CBA5</accession>
<dbReference type="GO" id="GO:0032217">
    <property type="term" value="F:riboflavin transmembrane transporter activity"/>
    <property type="evidence" value="ECO:0007669"/>
    <property type="project" value="UniProtKB-UniRule"/>
</dbReference>
<dbReference type="PANTHER" id="PTHR38438">
    <property type="entry name" value="RIBOFLAVIN TRANSPORTER RIBU"/>
    <property type="match status" value="1"/>
</dbReference>
<reference evidence="10" key="1">
    <citation type="submission" date="2015-01" db="EMBL/GenBank/DDBJ databases">
        <title>Comparative genome analysis of Bacillus coagulans HM-08, Clostridium butyricum HM-68, Bacillus subtilis HM-66 and Bacillus licheniformis BL-09.</title>
        <authorList>
            <person name="Zhang H."/>
        </authorList>
    </citation>
    <scope>NUCLEOTIDE SEQUENCE [LARGE SCALE GENOMIC DNA]</scope>
    <source>
        <strain evidence="10">HM-08</strain>
    </source>
</reference>
<feature type="transmembrane region" description="Helical" evidence="9">
    <location>
        <begin position="6"/>
        <end position="25"/>
    </location>
</feature>
<dbReference type="GO" id="GO:0005886">
    <property type="term" value="C:plasma membrane"/>
    <property type="evidence" value="ECO:0007669"/>
    <property type="project" value="UniProtKB-SubCell"/>
</dbReference>
<feature type="transmembrane region" description="Helical" evidence="9">
    <location>
        <begin position="112"/>
        <end position="137"/>
    </location>
</feature>
<evidence type="ECO:0000313" key="13">
    <source>
        <dbReference type="Proteomes" id="UP000070376"/>
    </source>
</evidence>
<dbReference type="Proteomes" id="UP000070376">
    <property type="component" value="Unassembled WGS sequence"/>
</dbReference>
<dbReference type="Gene3D" id="1.10.1760.20">
    <property type="match status" value="1"/>
</dbReference>
<dbReference type="InterPro" id="IPR025720">
    <property type="entry name" value="RibU"/>
</dbReference>
<organism evidence="11 13">
    <name type="scientific">Heyndrickxia coagulans</name>
    <name type="common">Weizmannia coagulans</name>
    <dbReference type="NCBI Taxonomy" id="1398"/>
    <lineage>
        <taxon>Bacteria</taxon>
        <taxon>Bacillati</taxon>
        <taxon>Bacillota</taxon>
        <taxon>Bacilli</taxon>
        <taxon>Bacillales</taxon>
        <taxon>Bacillaceae</taxon>
        <taxon>Heyndrickxia</taxon>
    </lineage>
</organism>
<evidence type="ECO:0000256" key="7">
    <source>
        <dbReference type="ARBA" id="ARBA00023136"/>
    </source>
</evidence>
<reference evidence="12" key="2">
    <citation type="submission" date="2015-01" db="EMBL/GenBank/DDBJ databases">
        <title>Comparative genome analysis of Bacillus coagulans HM-08, Clostridium butyricum HM-68, Bacillus subtilis HM-66 and Bacillus paralicheniformis BL-09.</title>
        <authorList>
            <person name="Zhang H."/>
        </authorList>
    </citation>
    <scope>NUCLEOTIDE SEQUENCE [LARGE SCALE GENOMIC DNA]</scope>
    <source>
        <strain evidence="12">HM-08</strain>
    </source>
</reference>
<keyword evidence="7 8" id="KW-0472">Membrane</keyword>
<name>A0A0C5CBA5_HEYCO</name>
<evidence type="ECO:0000256" key="6">
    <source>
        <dbReference type="ARBA" id="ARBA00022989"/>
    </source>
</evidence>
<feature type="transmembrane region" description="Helical" evidence="9">
    <location>
        <begin position="83"/>
        <end position="100"/>
    </location>
</feature>
<keyword evidence="12" id="KW-1185">Reference proteome</keyword>
<dbReference type="EMBL" id="CP010525">
    <property type="protein sequence ID" value="AJO22745.1"/>
    <property type="molecule type" value="Genomic_DNA"/>
</dbReference>
<dbReference type="InterPro" id="IPR024529">
    <property type="entry name" value="ECF_trnsprt_substrate-spec"/>
</dbReference>
<reference evidence="11" key="3">
    <citation type="submission" date="2016-01" db="EMBL/GenBank/DDBJ databases">
        <authorList>
            <person name="Oliw E.H."/>
        </authorList>
    </citation>
    <scope>NUCLEOTIDE SEQUENCE [LARGE SCALE GENOMIC DNA]</scope>
    <source>
        <strain evidence="11">GED7749B</strain>
    </source>
</reference>
<dbReference type="Pfam" id="PF12822">
    <property type="entry name" value="ECF_trnsprt"/>
    <property type="match status" value="1"/>
</dbReference>
<keyword evidence="3 8" id="KW-0813">Transport</keyword>
<dbReference type="Proteomes" id="UP000032024">
    <property type="component" value="Chromosome"/>
</dbReference>
<keyword evidence="6 9" id="KW-1133">Transmembrane helix</keyword>
<gene>
    <name evidence="11" type="ORF">HMPREF3213_02615</name>
    <name evidence="10" type="ORF">SB48_HM08orf03091</name>
</gene>
<comment type="function">
    <text evidence="8">Probably a riboflavin-binding protein that interacts with the energy-coupling factor (ECF) ABC-transporter complex.</text>
</comment>
<dbReference type="RefSeq" id="WP_014098128.1">
    <property type="nucleotide sequence ID" value="NZ_CP010525.1"/>
</dbReference>
<keyword evidence="5 9" id="KW-0812">Transmembrane</keyword>
<keyword evidence="4 8" id="KW-1003">Cell membrane</keyword>
<evidence type="ECO:0000313" key="12">
    <source>
        <dbReference type="Proteomes" id="UP000032024"/>
    </source>
</evidence>
<evidence type="ECO:0000256" key="4">
    <source>
        <dbReference type="ARBA" id="ARBA00022475"/>
    </source>
</evidence>
<evidence type="ECO:0000256" key="8">
    <source>
        <dbReference type="PIRNR" id="PIRNR037778"/>
    </source>
</evidence>
<feature type="transmembrane region" description="Helical" evidence="9">
    <location>
        <begin position="149"/>
        <end position="174"/>
    </location>
</feature>
<dbReference type="PANTHER" id="PTHR38438:SF1">
    <property type="entry name" value="RIBOFLAVIN TRANSPORTER RIBU"/>
    <property type="match status" value="1"/>
</dbReference>
<sequence>MKKWDVKQFVAVALLSALAFMLMFIKFPVPPFPSFLTVDFSDIPVLVAALLYGPMASVVAELIKNILNYLSLGSEAGVPIGNVANFFAGMLFVLPTYLIYKRMRTKKGMTVGLVTGTVSMSVCMSILNYFVILPAYLYFMNFSVGNVKAYIVAGVLPFNLVKGLIVTALFMLMFTKMKNWIDKASAIGGKRI</sequence>
<reference evidence="13" key="4">
    <citation type="submission" date="2016-01" db="EMBL/GenBank/DDBJ databases">
        <authorList>
            <person name="Mitreva M."/>
            <person name="Pepin K.H."/>
            <person name="Mihindukulasuriya K.A."/>
            <person name="Fulton R."/>
            <person name="Fronick C."/>
            <person name="O'Laughlin M."/>
            <person name="Miner T."/>
            <person name="Herter B."/>
            <person name="Rosa B.A."/>
            <person name="Cordes M."/>
            <person name="Tomlinson C."/>
            <person name="Wollam A."/>
            <person name="Palsikar V.B."/>
            <person name="Mardis E.R."/>
            <person name="Wilson R.K."/>
        </authorList>
    </citation>
    <scope>NUCLEOTIDE SEQUENCE [LARGE SCALE GENOMIC DNA]</scope>
    <source>
        <strain evidence="13">GED7749B</strain>
    </source>
</reference>
<evidence type="ECO:0000256" key="5">
    <source>
        <dbReference type="ARBA" id="ARBA00022692"/>
    </source>
</evidence>
<dbReference type="EMBL" id="LRPN01000116">
    <property type="protein sequence ID" value="KWZ79511.1"/>
    <property type="molecule type" value="Genomic_DNA"/>
</dbReference>
<dbReference type="PIRSF" id="PIRSF037778">
    <property type="entry name" value="UCP037778_transp_RibU"/>
    <property type="match status" value="1"/>
</dbReference>
<evidence type="ECO:0000256" key="1">
    <source>
        <dbReference type="ARBA" id="ARBA00004651"/>
    </source>
</evidence>
<protein>
    <recommendedName>
        <fullName evidence="8">Riboflavin transporter</fullName>
    </recommendedName>
</protein>
<dbReference type="STRING" id="1398.AB434_3333"/>
<evidence type="ECO:0000313" key="10">
    <source>
        <dbReference type="EMBL" id="AJO22745.1"/>
    </source>
</evidence>
<evidence type="ECO:0000313" key="11">
    <source>
        <dbReference type="EMBL" id="KWZ79511.1"/>
    </source>
</evidence>
<comment type="subcellular location">
    <subcellularLocation>
        <location evidence="1">Cell membrane</location>
        <topology evidence="1">Multi-pass membrane protein</topology>
    </subcellularLocation>
</comment>
<dbReference type="GeneID" id="93259635"/>
<proteinExistence type="inferred from homology"/>
<dbReference type="PATRIC" id="fig|1398.18.peg.1952"/>
<evidence type="ECO:0000256" key="9">
    <source>
        <dbReference type="SAM" id="Phobius"/>
    </source>
</evidence>
<evidence type="ECO:0000256" key="3">
    <source>
        <dbReference type="ARBA" id="ARBA00022448"/>
    </source>
</evidence>
<dbReference type="AlphaFoldDB" id="A0A0C5CBA5"/>
<evidence type="ECO:0000256" key="2">
    <source>
        <dbReference type="ARBA" id="ARBA00005540"/>
    </source>
</evidence>